<dbReference type="KEGG" id="dsl:Dacsa_1014"/>
<feature type="repeat" description="TPR" evidence="3">
    <location>
        <begin position="151"/>
        <end position="184"/>
    </location>
</feature>
<dbReference type="PATRIC" id="fig|13035.3.peg.1140"/>
<evidence type="ECO:0000256" key="2">
    <source>
        <dbReference type="ARBA" id="ARBA00022803"/>
    </source>
</evidence>
<dbReference type="Proteomes" id="UP000010482">
    <property type="component" value="Chromosome"/>
</dbReference>
<dbReference type="Gene3D" id="1.25.40.10">
    <property type="entry name" value="Tetratricopeptide repeat domain"/>
    <property type="match status" value="2"/>
</dbReference>
<feature type="repeat" description="TPR" evidence="3">
    <location>
        <begin position="185"/>
        <end position="218"/>
    </location>
</feature>
<name>K9YTS2_DACS8</name>
<dbReference type="PANTHER" id="PTHR44858:SF1">
    <property type="entry name" value="UDP-N-ACETYLGLUCOSAMINE--PEPTIDE N-ACETYLGLUCOSAMINYLTRANSFERASE SPINDLY-RELATED"/>
    <property type="match status" value="1"/>
</dbReference>
<reference evidence="4" key="1">
    <citation type="submission" date="2012-04" db="EMBL/GenBank/DDBJ databases">
        <title>Finished genome of Dactylococcopsis salina PCC 8305.</title>
        <authorList>
            <consortium name="US DOE Joint Genome Institute"/>
            <person name="Gugger M."/>
            <person name="Coursin T."/>
            <person name="Rippka R."/>
            <person name="Tandeau De Marsac N."/>
            <person name="Huntemann M."/>
            <person name="Wei C.-L."/>
            <person name="Han J."/>
            <person name="Detter J.C."/>
            <person name="Han C."/>
            <person name="Tapia R."/>
            <person name="Daligault H."/>
            <person name="Chen A."/>
            <person name="Krypides N."/>
            <person name="Mavromatis K."/>
            <person name="Markowitz V."/>
            <person name="Szeto E."/>
            <person name="Ivanova N."/>
            <person name="Ovchinnikova G."/>
            <person name="Pagani I."/>
            <person name="Pati A."/>
            <person name="Goodwin L."/>
            <person name="Peters L."/>
            <person name="Pitluck S."/>
            <person name="Woyke T."/>
            <person name="Kerfeld C."/>
        </authorList>
    </citation>
    <scope>NUCLEOTIDE SEQUENCE [LARGE SCALE GENOMIC DNA]</scope>
    <source>
        <strain evidence="4">PCC 8305</strain>
    </source>
</reference>
<dbReference type="STRING" id="13035.Dacsa_1014"/>
<accession>K9YTS2</accession>
<dbReference type="InterPro" id="IPR011990">
    <property type="entry name" value="TPR-like_helical_dom_sf"/>
</dbReference>
<evidence type="ECO:0000313" key="5">
    <source>
        <dbReference type="Proteomes" id="UP000010482"/>
    </source>
</evidence>
<dbReference type="HOGENOM" id="CLU_870742_0_0_3"/>
<dbReference type="SUPFAM" id="SSF48452">
    <property type="entry name" value="TPR-like"/>
    <property type="match status" value="1"/>
</dbReference>
<dbReference type="Pfam" id="PF13431">
    <property type="entry name" value="TPR_17"/>
    <property type="match status" value="1"/>
</dbReference>
<protein>
    <submittedName>
        <fullName evidence="4">Tetratricopeptide repeat protein</fullName>
    </submittedName>
</protein>
<dbReference type="Pfam" id="PF13414">
    <property type="entry name" value="TPR_11"/>
    <property type="match status" value="1"/>
</dbReference>
<dbReference type="GO" id="GO:0009279">
    <property type="term" value="C:cell outer membrane"/>
    <property type="evidence" value="ECO:0007669"/>
    <property type="project" value="TreeGrafter"/>
</dbReference>
<dbReference type="PROSITE" id="PS50005">
    <property type="entry name" value="TPR"/>
    <property type="match status" value="5"/>
</dbReference>
<dbReference type="InterPro" id="IPR019734">
    <property type="entry name" value="TPR_rpt"/>
</dbReference>
<keyword evidence="2 3" id="KW-0802">TPR repeat</keyword>
<keyword evidence="1" id="KW-0677">Repeat</keyword>
<keyword evidence="5" id="KW-1185">Reference proteome</keyword>
<dbReference type="PANTHER" id="PTHR44858">
    <property type="entry name" value="TETRATRICOPEPTIDE REPEAT PROTEIN 6"/>
    <property type="match status" value="1"/>
</dbReference>
<dbReference type="OrthoDB" id="560318at2"/>
<dbReference type="GO" id="GO:0046813">
    <property type="term" value="P:receptor-mediated virion attachment to host cell"/>
    <property type="evidence" value="ECO:0007669"/>
    <property type="project" value="TreeGrafter"/>
</dbReference>
<feature type="repeat" description="TPR" evidence="3">
    <location>
        <begin position="287"/>
        <end position="319"/>
    </location>
</feature>
<dbReference type="SMART" id="SM00028">
    <property type="entry name" value="TPR"/>
    <property type="match status" value="5"/>
</dbReference>
<feature type="repeat" description="TPR" evidence="3">
    <location>
        <begin position="253"/>
        <end position="286"/>
    </location>
</feature>
<dbReference type="EMBL" id="CP003944">
    <property type="protein sequence ID" value="AFZ49735.1"/>
    <property type="molecule type" value="Genomic_DNA"/>
</dbReference>
<dbReference type="AlphaFoldDB" id="K9YTS2"/>
<dbReference type="PROSITE" id="PS50293">
    <property type="entry name" value="TPR_REGION"/>
    <property type="match status" value="2"/>
</dbReference>
<dbReference type="InterPro" id="IPR050498">
    <property type="entry name" value="Ycf3"/>
</dbReference>
<dbReference type="RefSeq" id="WP_015228745.1">
    <property type="nucleotide sequence ID" value="NC_019780.1"/>
</dbReference>
<dbReference type="Pfam" id="PF13181">
    <property type="entry name" value="TPR_8"/>
    <property type="match status" value="1"/>
</dbReference>
<feature type="repeat" description="TPR" evidence="3">
    <location>
        <begin position="219"/>
        <end position="252"/>
    </location>
</feature>
<evidence type="ECO:0000313" key="4">
    <source>
        <dbReference type="EMBL" id="AFZ49735.1"/>
    </source>
</evidence>
<organism evidence="4 5">
    <name type="scientific">Dactylococcopsis salina (strain PCC 8305)</name>
    <name type="common">Myxobactron salinum</name>
    <dbReference type="NCBI Taxonomy" id="13035"/>
    <lineage>
        <taxon>Bacteria</taxon>
        <taxon>Bacillati</taxon>
        <taxon>Cyanobacteriota</taxon>
        <taxon>Cyanophyceae</taxon>
        <taxon>Nodosilineales</taxon>
        <taxon>Cymatolegaceae</taxon>
        <taxon>Dactylococcopsis</taxon>
    </lineage>
</organism>
<dbReference type="eggNOG" id="COG0457">
    <property type="taxonomic scope" value="Bacteria"/>
</dbReference>
<proteinExistence type="predicted"/>
<sequence length="319" mass="37279">MKNLYSHLLSVLSNHVWDGEITSPEFAQYLQSLQPSVRKLRASYQTSIRVIVNYDDEQIQASYWLAYYPHYVQMTEKILAQLSEQGLLDRFHHQIEKQLFQTSGELNLSILAAGAIPEAVAISNYIKTHFPVEDYGTIRGHLNIHTFDLGYEEWKTKGNRHFESRHWKRAIAHYTKALEFYPHSYFSYTRRALAYRKNGEYEKAINDYTNAFSLCQGKAEDYYHRSIAYRQLEQYQCALKDCNQAIDLKPHLAPAYNHRGNLFVDLEDYDSAIENYKVALEIEPNFAIAYNNQGVAYSKLNQYQKARKSYDLAIKLNPN</sequence>
<evidence type="ECO:0000256" key="3">
    <source>
        <dbReference type="PROSITE-ProRule" id="PRU00339"/>
    </source>
</evidence>
<evidence type="ECO:0000256" key="1">
    <source>
        <dbReference type="ARBA" id="ARBA00022737"/>
    </source>
</evidence>
<gene>
    <name evidence="4" type="ORF">Dacsa_1014</name>
</gene>